<sequence length="143" mass="15097">MVTADNLGSTSPSVLLDVGRGVRRVAINRIVLAVVAVLWTLALGTWTLGYVFTATGIDGGTVFEVVRTIWFAVVYLPASLFSILVLDPLFGMAFYQVVEPLGFVGTAAVFVVSLTTMYYLVGLVVSALVAAARTLRAGIGGRP</sequence>
<feature type="transmembrane region" description="Helical" evidence="1">
    <location>
        <begin position="117"/>
        <end position="135"/>
    </location>
</feature>
<proteinExistence type="predicted"/>
<evidence type="ECO:0000256" key="1">
    <source>
        <dbReference type="SAM" id="Phobius"/>
    </source>
</evidence>
<protein>
    <submittedName>
        <fullName evidence="2">Uncharacterized protein</fullName>
    </submittedName>
</protein>
<dbReference type="EMBL" id="FNLC01000002">
    <property type="protein sequence ID" value="SDQ96484.1"/>
    <property type="molecule type" value="Genomic_DNA"/>
</dbReference>
<dbReference type="Proteomes" id="UP000198848">
    <property type="component" value="Unassembled WGS sequence"/>
</dbReference>
<feature type="transmembrane region" description="Helical" evidence="1">
    <location>
        <begin position="30"/>
        <end position="53"/>
    </location>
</feature>
<organism evidence="2 3">
    <name type="scientific">Natronobacterium texcoconense</name>
    <dbReference type="NCBI Taxonomy" id="1095778"/>
    <lineage>
        <taxon>Archaea</taxon>
        <taxon>Methanobacteriati</taxon>
        <taxon>Methanobacteriota</taxon>
        <taxon>Stenosarchaea group</taxon>
        <taxon>Halobacteria</taxon>
        <taxon>Halobacteriales</taxon>
        <taxon>Natrialbaceae</taxon>
        <taxon>Natronobacterium</taxon>
    </lineage>
</organism>
<dbReference type="RefSeq" id="WP_090380630.1">
    <property type="nucleotide sequence ID" value="NZ_FNLC01000002.1"/>
</dbReference>
<dbReference type="OrthoDB" id="381350at2157"/>
<keyword evidence="1" id="KW-1133">Transmembrane helix</keyword>
<evidence type="ECO:0000313" key="2">
    <source>
        <dbReference type="EMBL" id="SDQ96484.1"/>
    </source>
</evidence>
<keyword evidence="1" id="KW-0812">Transmembrane</keyword>
<keyword evidence="3" id="KW-1185">Reference proteome</keyword>
<dbReference type="AlphaFoldDB" id="A0A1H1F6V9"/>
<evidence type="ECO:0000313" key="3">
    <source>
        <dbReference type="Proteomes" id="UP000198848"/>
    </source>
</evidence>
<keyword evidence="1" id="KW-0472">Membrane</keyword>
<name>A0A1H1F6V9_NATTX</name>
<reference evidence="3" key="1">
    <citation type="submission" date="2016-10" db="EMBL/GenBank/DDBJ databases">
        <authorList>
            <person name="Varghese N."/>
            <person name="Submissions S."/>
        </authorList>
    </citation>
    <scope>NUCLEOTIDE SEQUENCE [LARGE SCALE GENOMIC DNA]</scope>
    <source>
        <strain evidence="3">DSM 24767</strain>
    </source>
</reference>
<accession>A0A1H1F6V9</accession>
<feature type="transmembrane region" description="Helical" evidence="1">
    <location>
        <begin position="65"/>
        <end position="86"/>
    </location>
</feature>
<gene>
    <name evidence="2" type="ORF">SAMN04489842_1839</name>
</gene>